<organism evidence="1 2">
    <name type="scientific">Mycena albidolilacea</name>
    <dbReference type="NCBI Taxonomy" id="1033008"/>
    <lineage>
        <taxon>Eukaryota</taxon>
        <taxon>Fungi</taxon>
        <taxon>Dikarya</taxon>
        <taxon>Basidiomycota</taxon>
        <taxon>Agaricomycotina</taxon>
        <taxon>Agaricomycetes</taxon>
        <taxon>Agaricomycetidae</taxon>
        <taxon>Agaricales</taxon>
        <taxon>Marasmiineae</taxon>
        <taxon>Mycenaceae</taxon>
        <taxon>Mycena</taxon>
    </lineage>
</organism>
<name>A0AAD6YXJ8_9AGAR</name>
<dbReference type="Proteomes" id="UP001218218">
    <property type="component" value="Unassembled WGS sequence"/>
</dbReference>
<evidence type="ECO:0000313" key="1">
    <source>
        <dbReference type="EMBL" id="KAJ7300742.1"/>
    </source>
</evidence>
<comment type="caution">
    <text evidence="1">The sequence shown here is derived from an EMBL/GenBank/DDBJ whole genome shotgun (WGS) entry which is preliminary data.</text>
</comment>
<dbReference type="AlphaFoldDB" id="A0AAD6YXJ8"/>
<sequence length="369" mass="41122">MRHLDFNGFGYFEEILNGDHLRLARLTMMYLDNLVEEQLSWDICSPCFCLTSLLHLFLTPPLQNQFFETLCSHGFVPTFVRALDYVVEVSLLRASANAAGSSSSPNTFETTSACEGSLLFLIRMLTVSPGYRQLADTIQAGLLRTLATQIGPVLDYDLGYISTNTLPDNVLDHPELKASKKSDDWESFTCHAKERIDAARLRIGIGSSAACGVIPPITATDSVKRRIGSAAGIAISVSSPNKTTEFRSCTLDFLERQFMRNMVLLMAKSGEPLFVYFDYMYDPVDISVHSVADSPTADALDAVGPEWADMVARARRSRGRMELHVMQVPDDDKTRFWVPCEIPVDSDEKAIESEIDRILDDTVDVLEMH</sequence>
<protein>
    <submittedName>
        <fullName evidence="1">Uncharacterized protein</fullName>
    </submittedName>
</protein>
<evidence type="ECO:0000313" key="2">
    <source>
        <dbReference type="Proteomes" id="UP001218218"/>
    </source>
</evidence>
<reference evidence="1" key="1">
    <citation type="submission" date="2023-03" db="EMBL/GenBank/DDBJ databases">
        <title>Massive genome expansion in bonnet fungi (Mycena s.s.) driven by repeated elements and novel gene families across ecological guilds.</title>
        <authorList>
            <consortium name="Lawrence Berkeley National Laboratory"/>
            <person name="Harder C.B."/>
            <person name="Miyauchi S."/>
            <person name="Viragh M."/>
            <person name="Kuo A."/>
            <person name="Thoen E."/>
            <person name="Andreopoulos B."/>
            <person name="Lu D."/>
            <person name="Skrede I."/>
            <person name="Drula E."/>
            <person name="Henrissat B."/>
            <person name="Morin E."/>
            <person name="Kohler A."/>
            <person name="Barry K."/>
            <person name="LaButti K."/>
            <person name="Morin E."/>
            <person name="Salamov A."/>
            <person name="Lipzen A."/>
            <person name="Mereny Z."/>
            <person name="Hegedus B."/>
            <person name="Baldrian P."/>
            <person name="Stursova M."/>
            <person name="Weitz H."/>
            <person name="Taylor A."/>
            <person name="Grigoriev I.V."/>
            <person name="Nagy L.G."/>
            <person name="Martin F."/>
            <person name="Kauserud H."/>
        </authorList>
    </citation>
    <scope>NUCLEOTIDE SEQUENCE</scope>
    <source>
        <strain evidence="1">CBHHK002</strain>
    </source>
</reference>
<dbReference type="EMBL" id="JARIHO010000154">
    <property type="protein sequence ID" value="KAJ7300742.1"/>
    <property type="molecule type" value="Genomic_DNA"/>
</dbReference>
<accession>A0AAD6YXJ8</accession>
<keyword evidence="2" id="KW-1185">Reference proteome</keyword>
<gene>
    <name evidence="1" type="ORF">DFH08DRAFT_997814</name>
</gene>
<proteinExistence type="predicted"/>